<dbReference type="KEGG" id="ddz:DSYM_11110"/>
<feature type="region of interest" description="Disordered" evidence="1">
    <location>
        <begin position="96"/>
        <end position="118"/>
    </location>
</feature>
<reference evidence="2" key="1">
    <citation type="journal article" name="DNA Res.">
        <title>The physiological potential of anammox bacteria as revealed by their core genome structure.</title>
        <authorList>
            <person name="Okubo T."/>
            <person name="Toyoda A."/>
            <person name="Fukuhara K."/>
            <person name="Uchiyama I."/>
            <person name="Harigaya Y."/>
            <person name="Kuroiwa M."/>
            <person name="Suzuki T."/>
            <person name="Murakami Y."/>
            <person name="Suwa Y."/>
            <person name="Takami H."/>
        </authorList>
    </citation>
    <scope>NUCLEOTIDE SEQUENCE</scope>
    <source>
        <strain evidence="2">317325-3</strain>
    </source>
</reference>
<dbReference type="EMBL" id="AP021857">
    <property type="protein sequence ID" value="BBO20412.1"/>
    <property type="molecule type" value="Genomic_DNA"/>
</dbReference>
<organism evidence="2 3">
    <name type="scientific">Candidatus Desulfobacillus denitrificans</name>
    <dbReference type="NCBI Taxonomy" id="2608985"/>
    <lineage>
        <taxon>Bacteria</taxon>
        <taxon>Pseudomonadati</taxon>
        <taxon>Pseudomonadota</taxon>
        <taxon>Betaproteobacteria</taxon>
        <taxon>Candidatus Desulfobacillus</taxon>
    </lineage>
</organism>
<name>A0A809RLP1_9PROT</name>
<dbReference type="Gene3D" id="2.60.300.12">
    <property type="entry name" value="HesB-like domain"/>
    <property type="match status" value="1"/>
</dbReference>
<dbReference type="InterPro" id="IPR035903">
    <property type="entry name" value="HesB-like_dom_sf"/>
</dbReference>
<accession>A0A809RLP1</accession>
<feature type="compositionally biased region" description="Low complexity" evidence="1">
    <location>
        <begin position="96"/>
        <end position="105"/>
    </location>
</feature>
<gene>
    <name evidence="2" type="ORF">DSYM_11110</name>
</gene>
<dbReference type="SUPFAM" id="SSF89360">
    <property type="entry name" value="HesB-like domain"/>
    <property type="match status" value="1"/>
</dbReference>
<dbReference type="AlphaFoldDB" id="A0A809RLP1"/>
<evidence type="ECO:0000313" key="3">
    <source>
        <dbReference type="Proteomes" id="UP000662914"/>
    </source>
</evidence>
<dbReference type="Proteomes" id="UP000662914">
    <property type="component" value="Chromosome"/>
</dbReference>
<sequence>MFTLTPAAATRILDSATQSDAEGMALRIAAKIEDDGRLAFGLGFDDEREHDLAYECEGLTVLIAPPSRDLLDGMLLDFVEVEPGEWQFVFMQTQAPGGSCPPSSCGGCGSRSGCGSAS</sequence>
<protein>
    <recommendedName>
        <fullName evidence="4">FeS cluster biogenesis domain-containing protein</fullName>
    </recommendedName>
</protein>
<evidence type="ECO:0000256" key="1">
    <source>
        <dbReference type="SAM" id="MobiDB-lite"/>
    </source>
</evidence>
<evidence type="ECO:0000313" key="2">
    <source>
        <dbReference type="EMBL" id="BBO20412.1"/>
    </source>
</evidence>
<proteinExistence type="predicted"/>
<evidence type="ECO:0008006" key="4">
    <source>
        <dbReference type="Google" id="ProtNLM"/>
    </source>
</evidence>